<dbReference type="Proteomes" id="UP001595698">
    <property type="component" value="Unassembled WGS sequence"/>
</dbReference>
<dbReference type="EMBL" id="JBHSBC010000022">
    <property type="protein sequence ID" value="MFC3983021.1"/>
    <property type="molecule type" value="Genomic_DNA"/>
</dbReference>
<keyword evidence="3" id="KW-1185">Reference proteome</keyword>
<dbReference type="Pfam" id="PF07336">
    <property type="entry name" value="ABATE"/>
    <property type="match status" value="1"/>
</dbReference>
<accession>A0ABV8F504</accession>
<comment type="caution">
    <text evidence="2">The sequence shown here is derived from an EMBL/GenBank/DDBJ whole genome shotgun (WGS) entry which is preliminary data.</text>
</comment>
<dbReference type="Gene3D" id="1.10.3300.10">
    <property type="entry name" value="Jann2411-like domain"/>
    <property type="match status" value="1"/>
</dbReference>
<dbReference type="Pfam" id="PF11706">
    <property type="entry name" value="zf-CGNR"/>
    <property type="match status" value="1"/>
</dbReference>
<dbReference type="SUPFAM" id="SSF160904">
    <property type="entry name" value="Jann2411-like"/>
    <property type="match status" value="1"/>
</dbReference>
<dbReference type="InterPro" id="IPR023286">
    <property type="entry name" value="ABATE_dom_sf"/>
</dbReference>
<dbReference type="RefSeq" id="WP_386191827.1">
    <property type="nucleotide sequence ID" value="NZ_JBHSBC010000022.1"/>
</dbReference>
<organism evidence="2 3">
    <name type="scientific">Streptosporangium jomthongense</name>
    <dbReference type="NCBI Taxonomy" id="1193683"/>
    <lineage>
        <taxon>Bacteria</taxon>
        <taxon>Bacillati</taxon>
        <taxon>Actinomycetota</taxon>
        <taxon>Actinomycetes</taxon>
        <taxon>Streptosporangiales</taxon>
        <taxon>Streptosporangiaceae</taxon>
        <taxon>Streptosporangium</taxon>
    </lineage>
</organism>
<evidence type="ECO:0000313" key="3">
    <source>
        <dbReference type="Proteomes" id="UP001595698"/>
    </source>
</evidence>
<name>A0ABV8F504_9ACTN</name>
<dbReference type="InterPro" id="IPR010852">
    <property type="entry name" value="ABATE"/>
</dbReference>
<dbReference type="PANTHER" id="PTHR35525">
    <property type="entry name" value="BLL6575 PROTEIN"/>
    <property type="match status" value="1"/>
</dbReference>
<reference evidence="3" key="1">
    <citation type="journal article" date="2019" name="Int. J. Syst. Evol. Microbiol.">
        <title>The Global Catalogue of Microorganisms (GCM) 10K type strain sequencing project: providing services to taxonomists for standard genome sequencing and annotation.</title>
        <authorList>
            <consortium name="The Broad Institute Genomics Platform"/>
            <consortium name="The Broad Institute Genome Sequencing Center for Infectious Disease"/>
            <person name="Wu L."/>
            <person name="Ma J."/>
        </authorList>
    </citation>
    <scope>NUCLEOTIDE SEQUENCE [LARGE SCALE GENOMIC DNA]</scope>
    <source>
        <strain evidence="3">TBRC 7912</strain>
    </source>
</reference>
<evidence type="ECO:0000313" key="2">
    <source>
        <dbReference type="EMBL" id="MFC3983021.1"/>
    </source>
</evidence>
<feature type="domain" description="Zinc finger CGNR" evidence="1">
    <location>
        <begin position="155"/>
        <end position="193"/>
    </location>
</feature>
<gene>
    <name evidence="2" type="ORF">ACFOYY_23015</name>
</gene>
<dbReference type="PANTHER" id="PTHR35525:SF3">
    <property type="entry name" value="BLL6575 PROTEIN"/>
    <property type="match status" value="1"/>
</dbReference>
<sequence>MKVADLVSGGAPLLGEPPPVELGNTAYAVRGRPKDGLRSVEHLGAWLRDMRPRLTVDLTDADIHGVTDRDLCLARELRDAIGALSAATVDGRDLDPDAVATLNRHAGRTPRWRELRTAPEPHTVVRFEGRPVAAVFAALAEEAADLFAGPSRRQLRACHGPGCVLHFVRDTPRREWCSPGCGNRARAARHYARVRKGDDD</sequence>
<evidence type="ECO:0000259" key="1">
    <source>
        <dbReference type="Pfam" id="PF11706"/>
    </source>
</evidence>
<dbReference type="InterPro" id="IPR021005">
    <property type="entry name" value="Znf_CGNR"/>
</dbReference>
<proteinExistence type="predicted"/>
<protein>
    <submittedName>
        <fullName evidence="2">CGNR zinc finger domain-containing protein</fullName>
    </submittedName>
</protein>